<name>A0A0F0GMT0_LENAE</name>
<evidence type="ECO:0000313" key="4">
    <source>
        <dbReference type="Proteomes" id="UP000033393"/>
    </source>
</evidence>
<dbReference type="SUPFAM" id="SSF53335">
    <property type="entry name" value="S-adenosyl-L-methionine-dependent methyltransferases"/>
    <property type="match status" value="1"/>
</dbReference>
<evidence type="ECO:0000313" key="3">
    <source>
        <dbReference type="EMBL" id="KJK43237.1"/>
    </source>
</evidence>
<dbReference type="CDD" id="cd02440">
    <property type="entry name" value="AdoMet_MTases"/>
    <property type="match status" value="1"/>
</dbReference>
<dbReference type="AlphaFoldDB" id="A0A0F0GMT0"/>
<evidence type="ECO:0000256" key="1">
    <source>
        <dbReference type="ARBA" id="ARBA00022679"/>
    </source>
</evidence>
<dbReference type="PANTHER" id="PTHR43861">
    <property type="entry name" value="TRANS-ACONITATE 2-METHYLTRANSFERASE-RELATED"/>
    <property type="match status" value="1"/>
</dbReference>
<dbReference type="RefSeq" id="WP_045315850.1">
    <property type="nucleotide sequence ID" value="NZ_JYJG01000300.1"/>
</dbReference>
<accession>A0A0F0GMT0</accession>
<dbReference type="Gene3D" id="3.40.50.150">
    <property type="entry name" value="Vaccinia Virus protein VP39"/>
    <property type="match status" value="1"/>
</dbReference>
<dbReference type="Proteomes" id="UP000033393">
    <property type="component" value="Unassembled WGS sequence"/>
</dbReference>
<protein>
    <recommendedName>
        <fullName evidence="2">Methyltransferase domain-containing protein</fullName>
    </recommendedName>
</protein>
<reference evidence="3 4" key="1">
    <citation type="submission" date="2015-02" db="EMBL/GenBank/DDBJ databases">
        <authorList>
            <person name="Ju K.-S."/>
            <person name="Doroghazi J.R."/>
            <person name="Metcalf W."/>
        </authorList>
    </citation>
    <scope>NUCLEOTIDE SEQUENCE [LARGE SCALE GENOMIC DNA]</scope>
    <source>
        <strain evidence="3 4">NRRL B-16140</strain>
    </source>
</reference>
<dbReference type="PATRIC" id="fig|68170.10.peg.8816"/>
<keyword evidence="4" id="KW-1185">Reference proteome</keyword>
<dbReference type="InterPro" id="IPR029063">
    <property type="entry name" value="SAM-dependent_MTases_sf"/>
</dbReference>
<dbReference type="GO" id="GO:0016740">
    <property type="term" value="F:transferase activity"/>
    <property type="evidence" value="ECO:0007669"/>
    <property type="project" value="UniProtKB-KW"/>
</dbReference>
<proteinExistence type="predicted"/>
<evidence type="ECO:0000259" key="2">
    <source>
        <dbReference type="Pfam" id="PF13649"/>
    </source>
</evidence>
<sequence length="236" mass="25921">MTFTDADVAELYDKLNAWQGADADFYDPLVDSARDVLDVGCGTGQMLISARERGHTGRFTGVDPDEASLARARSRRTDLELVLAKAADMRWDGEFDLAVMSSNAFQFLVTDEELRESLRAIRTALRPGGRFAFDTRYPGAREWEQWPLSETEVDGLVVSYDVESAENGVVTVVEKTARAGEVVRADRAAMRFLEVGQLNGFLAEAGFKVEGQFGDWKRGPITALSRSVVTVAATPS</sequence>
<dbReference type="Pfam" id="PF13649">
    <property type="entry name" value="Methyltransf_25"/>
    <property type="match status" value="1"/>
</dbReference>
<dbReference type="InterPro" id="IPR041698">
    <property type="entry name" value="Methyltransf_25"/>
</dbReference>
<keyword evidence="1" id="KW-0808">Transferase</keyword>
<feature type="domain" description="Methyltransferase" evidence="2">
    <location>
        <begin position="36"/>
        <end position="129"/>
    </location>
</feature>
<gene>
    <name evidence="3" type="ORF">UK23_34105</name>
</gene>
<dbReference type="EMBL" id="JYJG01000300">
    <property type="protein sequence ID" value="KJK43237.1"/>
    <property type="molecule type" value="Genomic_DNA"/>
</dbReference>
<organism evidence="3 4">
    <name type="scientific">Lentzea aerocolonigenes</name>
    <name type="common">Lechevalieria aerocolonigenes</name>
    <name type="synonym">Saccharothrix aerocolonigenes</name>
    <dbReference type="NCBI Taxonomy" id="68170"/>
    <lineage>
        <taxon>Bacteria</taxon>
        <taxon>Bacillati</taxon>
        <taxon>Actinomycetota</taxon>
        <taxon>Actinomycetes</taxon>
        <taxon>Pseudonocardiales</taxon>
        <taxon>Pseudonocardiaceae</taxon>
        <taxon>Lentzea</taxon>
    </lineage>
</organism>
<comment type="caution">
    <text evidence="3">The sequence shown here is derived from an EMBL/GenBank/DDBJ whole genome shotgun (WGS) entry which is preliminary data.</text>
</comment>